<dbReference type="GO" id="GO:0004315">
    <property type="term" value="F:3-oxoacyl-[acyl-carrier-protein] synthase activity"/>
    <property type="evidence" value="ECO:0007669"/>
    <property type="project" value="TreeGrafter"/>
</dbReference>
<feature type="domain" description="Beta-ketoacyl synthase-like N-terminal" evidence="2">
    <location>
        <begin position="37"/>
        <end position="227"/>
    </location>
</feature>
<dbReference type="GO" id="GO:0005829">
    <property type="term" value="C:cytosol"/>
    <property type="evidence" value="ECO:0007669"/>
    <property type="project" value="TreeGrafter"/>
</dbReference>
<dbReference type="GO" id="GO:0006633">
    <property type="term" value="P:fatty acid biosynthetic process"/>
    <property type="evidence" value="ECO:0007669"/>
    <property type="project" value="TreeGrafter"/>
</dbReference>
<dbReference type="InterPro" id="IPR016039">
    <property type="entry name" value="Thiolase-like"/>
</dbReference>
<dbReference type="PANTHER" id="PTHR11712:SF336">
    <property type="entry name" value="3-OXOACYL-[ACYL-CARRIER-PROTEIN] SYNTHASE, MITOCHONDRIAL"/>
    <property type="match status" value="1"/>
</dbReference>
<accession>A0A430HQB6</accession>
<evidence type="ECO:0000313" key="3">
    <source>
        <dbReference type="EMBL" id="RSZ59716.1"/>
    </source>
</evidence>
<dbReference type="RefSeq" id="WP_126073078.1">
    <property type="nucleotide sequence ID" value="NZ_CP051166.1"/>
</dbReference>
<organism evidence="3 4">
    <name type="scientific">Massilia atriviolacea</name>
    <dbReference type="NCBI Taxonomy" id="2495579"/>
    <lineage>
        <taxon>Bacteria</taxon>
        <taxon>Pseudomonadati</taxon>
        <taxon>Pseudomonadota</taxon>
        <taxon>Betaproteobacteria</taxon>
        <taxon>Burkholderiales</taxon>
        <taxon>Oxalobacteraceae</taxon>
        <taxon>Telluria group</taxon>
        <taxon>Massilia</taxon>
    </lineage>
</organism>
<dbReference type="AlphaFoldDB" id="A0A430HQB6"/>
<dbReference type="SUPFAM" id="SSF53901">
    <property type="entry name" value="Thiolase-like"/>
    <property type="match status" value="1"/>
</dbReference>
<evidence type="ECO:0000256" key="1">
    <source>
        <dbReference type="ARBA" id="ARBA00022679"/>
    </source>
</evidence>
<reference evidence="3 4" key="1">
    <citation type="submission" date="2018-12" db="EMBL/GenBank/DDBJ databases">
        <authorList>
            <person name="Yang E."/>
        </authorList>
    </citation>
    <scope>NUCLEOTIDE SEQUENCE [LARGE SCALE GENOMIC DNA]</scope>
    <source>
        <strain evidence="3 4">SOD</strain>
    </source>
</reference>
<dbReference type="InterPro" id="IPR014030">
    <property type="entry name" value="Ketoacyl_synth_N"/>
</dbReference>
<sequence>MRQVYISGAAAVSAFGFDWRGMSGHAGFIPSGQLSSTHGGVMASEVPAIPPRIDADARARKLMAHPARLAAVALRLALEDARWSAQEREQAALYLGVGASGCSMEELSRMLAASIADHAFSLERFGGAGLAACNPLFAFQLMNNFTLCHGAILNGTGGPNSAFYSRGTGTLAALGEAHWLVASGECDTALAGGADSALHPVTWTQLDAAGYPAGGFVPAEGAGLLALSARAEGALATLDAVSFHSARAWERNPGLLPDEARDDTIVVIAPWGSEARRRLGQQNAFDVSLGFGDALAAAPALGWCVALDLIRQGRCRRATVLSAGIDGGLGVAQFGSVA</sequence>
<dbReference type="PANTHER" id="PTHR11712">
    <property type="entry name" value="POLYKETIDE SYNTHASE-RELATED"/>
    <property type="match status" value="1"/>
</dbReference>
<name>A0A430HQB6_9BURK</name>
<evidence type="ECO:0000259" key="2">
    <source>
        <dbReference type="Pfam" id="PF00109"/>
    </source>
</evidence>
<keyword evidence="1" id="KW-0808">Transferase</keyword>
<protein>
    <recommendedName>
        <fullName evidence="2">Beta-ketoacyl synthase-like N-terminal domain-containing protein</fullName>
    </recommendedName>
</protein>
<dbReference type="EMBL" id="RXLQ01000003">
    <property type="protein sequence ID" value="RSZ59716.1"/>
    <property type="molecule type" value="Genomic_DNA"/>
</dbReference>
<dbReference type="OrthoDB" id="5500441at2"/>
<dbReference type="Gene3D" id="3.40.47.10">
    <property type="match status" value="1"/>
</dbReference>
<dbReference type="Pfam" id="PF00109">
    <property type="entry name" value="ketoacyl-synt"/>
    <property type="match status" value="1"/>
</dbReference>
<comment type="caution">
    <text evidence="3">The sequence shown here is derived from an EMBL/GenBank/DDBJ whole genome shotgun (WGS) entry which is preliminary data.</text>
</comment>
<gene>
    <name evidence="3" type="ORF">EJB06_05830</name>
</gene>
<dbReference type="InterPro" id="IPR000794">
    <property type="entry name" value="Beta-ketoacyl_synthase"/>
</dbReference>
<dbReference type="Proteomes" id="UP000278085">
    <property type="component" value="Unassembled WGS sequence"/>
</dbReference>
<keyword evidence="4" id="KW-1185">Reference proteome</keyword>
<evidence type="ECO:0000313" key="4">
    <source>
        <dbReference type="Proteomes" id="UP000278085"/>
    </source>
</evidence>
<proteinExistence type="predicted"/>